<evidence type="ECO:0000256" key="3">
    <source>
        <dbReference type="PROSITE-ProRule" id="PRU00339"/>
    </source>
</evidence>
<evidence type="ECO:0000256" key="2">
    <source>
        <dbReference type="ARBA" id="ARBA00022803"/>
    </source>
</evidence>
<dbReference type="Pfam" id="PF13181">
    <property type="entry name" value="TPR_8"/>
    <property type="match status" value="1"/>
</dbReference>
<dbReference type="EMBL" id="MUHY01000002">
    <property type="protein sequence ID" value="PSB91771.1"/>
    <property type="molecule type" value="Genomic_DNA"/>
</dbReference>
<organism evidence="4 5">
    <name type="scientific">Candidatus Pandoraea novymonadis</name>
    <dbReference type="NCBI Taxonomy" id="1808959"/>
    <lineage>
        <taxon>Bacteria</taxon>
        <taxon>Pseudomonadati</taxon>
        <taxon>Pseudomonadota</taxon>
        <taxon>Betaproteobacteria</taxon>
        <taxon>Burkholderiales</taxon>
        <taxon>Burkholderiaceae</taxon>
        <taxon>Pandoraea</taxon>
    </lineage>
</organism>
<evidence type="ECO:0000313" key="4">
    <source>
        <dbReference type="EMBL" id="PSB91771.1"/>
    </source>
</evidence>
<keyword evidence="4" id="KW-0378">Hydrolase</keyword>
<accession>A0ABX5FEQ6</accession>
<feature type="repeat" description="TPR" evidence="3">
    <location>
        <begin position="230"/>
        <end position="263"/>
    </location>
</feature>
<dbReference type="InterPro" id="IPR051685">
    <property type="entry name" value="Ycf3/AcsC/BcsC/TPR_MFPF"/>
</dbReference>
<comment type="caution">
    <text evidence="4">The sequence shown here is derived from an EMBL/GenBank/DDBJ whole genome shotgun (WGS) entry which is preliminary data.</text>
</comment>
<sequence length="622" mass="70398">MIQNSMPTSSIHLSSCLCAISTRASLRIGLSCKIALCATILAIASSTLTMAQDTQKLTASWKNELLLTDYEQDVTTNSLKEQLPKITLSSEILFKILAAEISMQRGQMAPAYNTYLILSQKTKDPRMAHRATEIALGAGQLGDALFAARLWHKLEQKEEGPSSQLLTSLEVTTGHLTEAEPLFLAKLKKLPEARRSLAILEIQKMLARSPDRAKSVESLKRILVNDMHRPEALLAIGRAQIEAGNIRGARISLEKALKLNPHYEEPVVLLAQLRPSANTHLPTMLQSFLTCNPDAKEARLAYIKVLLSHNQLEEAQKQFEILKKRYPNELSILMAVALINLHSKHQAHAKDYLHQYVIEAEAQNSDPSQAYLYLAQIAENKKDYISAENWLLKIKEESHTYLLAQIYRADLLIQQKKIDEALTLIQSIELNDAREKLVLKRAQSDVLVRVKRYDDAEKLLRVEVEAHPNDMSLLYQYGMVAELNRHHDVMEKSMRQIIADQPNNAQAYNALGYSLAERKKHLPEALKLLKKAINFSPQDPHIMDSFGWIKYRLGDKKAALNLLRKAYAIQPQTEIAAHLGEVLWELGQKDEARKIWLDAMKIDADDETLRSTLKRYNCSYTP</sequence>
<name>A0ABX5FEQ6_9BURK</name>
<keyword evidence="2 3" id="KW-0802">TPR repeat</keyword>
<dbReference type="GO" id="GO:0006508">
    <property type="term" value="P:proteolysis"/>
    <property type="evidence" value="ECO:0007669"/>
    <property type="project" value="UniProtKB-KW"/>
</dbReference>
<evidence type="ECO:0000313" key="5">
    <source>
        <dbReference type="Proteomes" id="UP000242660"/>
    </source>
</evidence>
<dbReference type="PROSITE" id="PS50005">
    <property type="entry name" value="TPR"/>
    <property type="match status" value="1"/>
</dbReference>
<dbReference type="InterPro" id="IPR011990">
    <property type="entry name" value="TPR-like_helical_dom_sf"/>
</dbReference>
<protein>
    <submittedName>
        <fullName evidence="4">Beta-barrel assembly-enhancing protease</fullName>
    </submittedName>
</protein>
<dbReference type="InterPro" id="IPR019734">
    <property type="entry name" value="TPR_rpt"/>
</dbReference>
<dbReference type="Pfam" id="PF13432">
    <property type="entry name" value="TPR_16"/>
    <property type="match status" value="2"/>
</dbReference>
<evidence type="ECO:0000256" key="1">
    <source>
        <dbReference type="ARBA" id="ARBA00022737"/>
    </source>
</evidence>
<dbReference type="PANTHER" id="PTHR44943:SF8">
    <property type="entry name" value="TPR REPEAT-CONTAINING PROTEIN MJ0263"/>
    <property type="match status" value="1"/>
</dbReference>
<dbReference type="SUPFAM" id="SSF48452">
    <property type="entry name" value="TPR-like"/>
    <property type="match status" value="3"/>
</dbReference>
<reference evidence="4 5" key="1">
    <citation type="journal article" date="2017" name="Front. Microbiol.">
        <title>Genome of Ca. Pandoraea novymonadis, an Endosymbiotic Bacterium of the Trypanosomatid Novymonas esmeraldas.</title>
        <authorList>
            <person name="Kostygov A.Y."/>
            <person name="Butenko A."/>
            <person name="Nenarokova A."/>
            <person name="Tashyreva D."/>
            <person name="Flegontov P."/>
            <person name="Lukes J."/>
            <person name="Yurchenko V."/>
        </authorList>
    </citation>
    <scope>NUCLEOTIDE SEQUENCE [LARGE SCALE GENOMIC DNA]</scope>
    <source>
        <strain evidence="4 5">E262</strain>
    </source>
</reference>
<keyword evidence="1" id="KW-0677">Repeat</keyword>
<gene>
    <name evidence="4" type="primary">bepA</name>
    <name evidence="4" type="ORF">BZL35_00814</name>
</gene>
<keyword evidence="4" id="KW-0645">Protease</keyword>
<dbReference type="PANTHER" id="PTHR44943">
    <property type="entry name" value="CELLULOSE SYNTHASE OPERON PROTEIN C"/>
    <property type="match status" value="1"/>
</dbReference>
<dbReference type="Gene3D" id="1.25.40.10">
    <property type="entry name" value="Tetratricopeptide repeat domain"/>
    <property type="match status" value="3"/>
</dbReference>
<proteinExistence type="predicted"/>
<keyword evidence="5" id="KW-1185">Reference proteome</keyword>
<dbReference type="SMART" id="SM00028">
    <property type="entry name" value="TPR"/>
    <property type="match status" value="4"/>
</dbReference>
<dbReference type="Proteomes" id="UP000242660">
    <property type="component" value="Unassembled WGS sequence"/>
</dbReference>
<dbReference type="GO" id="GO:0008233">
    <property type="term" value="F:peptidase activity"/>
    <property type="evidence" value="ECO:0007669"/>
    <property type="project" value="UniProtKB-KW"/>
</dbReference>